<reference evidence="2 3" key="1">
    <citation type="journal article" date="2015" name="Environ. Microbiol.">
        <title>Genome analyses suggest the presence of polyploidy and recent human-driven expansions in eight global populations of the honeybee pathogen Nosema ceranae.</title>
        <authorList>
            <person name="Pelin A."/>
            <person name="Selman M."/>
            <person name="Aris-Brosou S."/>
            <person name="Farinelli L."/>
            <person name="Corradi N."/>
        </authorList>
    </citation>
    <scope>NUCLEOTIDE SEQUENCE [LARGE SCALE GENOMIC DNA]</scope>
    <source>
        <strain evidence="2 3">PA08 1199</strain>
    </source>
</reference>
<dbReference type="RefSeq" id="XP_024331406.1">
    <property type="nucleotide sequence ID" value="XM_024474103.1"/>
</dbReference>
<gene>
    <name evidence="2" type="ORF">AAJ76_1500046692</name>
</gene>
<dbReference type="OrthoDB" id="10249667at2759"/>
<proteinExistence type="predicted"/>
<name>A0A0F9ZDQ8_9MICR</name>
<accession>A0A0F9ZDQ8</accession>
<dbReference type="VEuPathDB" id="MicrosporidiaDB:AAJ76_1500046692"/>
<evidence type="ECO:0000313" key="3">
    <source>
        <dbReference type="Proteomes" id="UP000034350"/>
    </source>
</evidence>
<comment type="caution">
    <text evidence="2">The sequence shown here is derived from an EMBL/GenBank/DDBJ whole genome shotgun (WGS) entry which is preliminary data.</text>
</comment>
<dbReference type="EMBL" id="JPQZ01000015">
    <property type="protein sequence ID" value="KKO75664.1"/>
    <property type="molecule type" value="Genomic_DNA"/>
</dbReference>
<dbReference type="GO" id="GO:0001731">
    <property type="term" value="P:formation of translation preinitiation complex"/>
    <property type="evidence" value="ECO:0007669"/>
    <property type="project" value="TreeGrafter"/>
</dbReference>
<dbReference type="SUPFAM" id="SSF88697">
    <property type="entry name" value="PUA domain-like"/>
    <property type="match status" value="1"/>
</dbReference>
<dbReference type="NCBIfam" id="TIGR00451">
    <property type="entry name" value="unchar_dom_2"/>
    <property type="match status" value="1"/>
</dbReference>
<dbReference type="Pfam" id="PF01472">
    <property type="entry name" value="PUA"/>
    <property type="match status" value="1"/>
</dbReference>
<keyword evidence="3" id="KW-1185">Reference proteome</keyword>
<dbReference type="GO" id="GO:0003723">
    <property type="term" value="F:RNA binding"/>
    <property type="evidence" value="ECO:0007669"/>
    <property type="project" value="InterPro"/>
</dbReference>
<dbReference type="PANTHER" id="PTHR22798:SF0">
    <property type="entry name" value="MALIGNANT T-CELL-AMPLIFIED SEQUENCE 1"/>
    <property type="match status" value="1"/>
</dbReference>
<protein>
    <submittedName>
        <fullName evidence="2">Rna-binding protein</fullName>
    </submittedName>
</protein>
<evidence type="ECO:0000259" key="1">
    <source>
        <dbReference type="SMART" id="SM00359"/>
    </source>
</evidence>
<dbReference type="InterPro" id="IPR002478">
    <property type="entry name" value="PUA"/>
</dbReference>
<organism evidence="2 3">
    <name type="scientific">Vairimorpha ceranae</name>
    <dbReference type="NCBI Taxonomy" id="40302"/>
    <lineage>
        <taxon>Eukaryota</taxon>
        <taxon>Fungi</taxon>
        <taxon>Fungi incertae sedis</taxon>
        <taxon>Microsporidia</taxon>
        <taxon>Nosematidae</taxon>
        <taxon>Vairimorpha</taxon>
    </lineage>
</organism>
<dbReference type="InterPro" id="IPR016437">
    <property type="entry name" value="MCT-1/Tma20"/>
</dbReference>
<dbReference type="InterPro" id="IPR004521">
    <property type="entry name" value="Uncharacterised_CHP00451"/>
</dbReference>
<dbReference type="GeneID" id="36319010"/>
<dbReference type="VEuPathDB" id="MicrosporidiaDB:G9O61_00g012410"/>
<sequence length="166" mass="18849">MKSLFKKIEVISSSILSKKDKKTINKICDNEILKKNVDYSLVKLKNRANLILESNKALLFYFNNKYIPTIKSLENNLLTIPKIYLDAGAVSPIQRGANVMAPGIFKYINLCTHDFKKNEILCIEILNFAILAIGIALLNKNEITKSTNGEAVEIVHIKNDELYNKY</sequence>
<evidence type="ECO:0000313" key="2">
    <source>
        <dbReference type="EMBL" id="KKO75664.1"/>
    </source>
</evidence>
<dbReference type="Gene3D" id="3.10.400.20">
    <property type="match status" value="1"/>
</dbReference>
<dbReference type="Proteomes" id="UP000034350">
    <property type="component" value="Unassembled WGS sequence"/>
</dbReference>
<dbReference type="InterPro" id="IPR015947">
    <property type="entry name" value="PUA-like_sf"/>
</dbReference>
<feature type="domain" description="PUA" evidence="1">
    <location>
        <begin position="81"/>
        <end position="159"/>
    </location>
</feature>
<dbReference type="PANTHER" id="PTHR22798">
    <property type="entry name" value="MCT-1 PROTEIN"/>
    <property type="match status" value="1"/>
</dbReference>
<dbReference type="AlphaFoldDB" id="A0A0F9ZDQ8"/>
<dbReference type="SMART" id="SM00359">
    <property type="entry name" value="PUA"/>
    <property type="match status" value="1"/>
</dbReference>
<dbReference type="PROSITE" id="PS50890">
    <property type="entry name" value="PUA"/>
    <property type="match status" value="1"/>
</dbReference>